<dbReference type="InterPro" id="IPR002156">
    <property type="entry name" value="RNaseH_domain"/>
</dbReference>
<dbReference type="InterPro" id="IPR036397">
    <property type="entry name" value="RNaseH_sf"/>
</dbReference>
<sequence>MRQYMLAHTTWLIAKTNPLKYVFEKLALTGRIAHWQMAFALAEQLAHYPLSDYQSLLHAFLDEHIMLVEETRSEAESVGWKLWFDRASNLLGNGIGAVLASLEGQCFLFSARLGFDCTNMAEYEACAMGIMMAIKHQVKELKVFDDSTLVIYQLHEE</sequence>
<dbReference type="GO" id="GO:0003676">
    <property type="term" value="F:nucleic acid binding"/>
    <property type="evidence" value="ECO:0007669"/>
    <property type="project" value="InterPro"/>
</dbReference>
<feature type="domain" description="RNase H type-1" evidence="1">
    <location>
        <begin position="94"/>
        <end position="156"/>
    </location>
</feature>
<evidence type="ECO:0000259" key="1">
    <source>
        <dbReference type="Pfam" id="PF13456"/>
    </source>
</evidence>
<evidence type="ECO:0000313" key="3">
    <source>
        <dbReference type="Proteomes" id="UP000257109"/>
    </source>
</evidence>
<organism evidence="2 3">
    <name type="scientific">Mucuna pruriens</name>
    <name type="common">Velvet bean</name>
    <name type="synonym">Dolichos pruriens</name>
    <dbReference type="NCBI Taxonomy" id="157652"/>
    <lineage>
        <taxon>Eukaryota</taxon>
        <taxon>Viridiplantae</taxon>
        <taxon>Streptophyta</taxon>
        <taxon>Embryophyta</taxon>
        <taxon>Tracheophyta</taxon>
        <taxon>Spermatophyta</taxon>
        <taxon>Magnoliopsida</taxon>
        <taxon>eudicotyledons</taxon>
        <taxon>Gunneridae</taxon>
        <taxon>Pentapetalae</taxon>
        <taxon>rosids</taxon>
        <taxon>fabids</taxon>
        <taxon>Fabales</taxon>
        <taxon>Fabaceae</taxon>
        <taxon>Papilionoideae</taxon>
        <taxon>50 kb inversion clade</taxon>
        <taxon>NPAAA clade</taxon>
        <taxon>indigoferoid/millettioid clade</taxon>
        <taxon>Phaseoleae</taxon>
        <taxon>Mucuna</taxon>
    </lineage>
</organism>
<dbReference type="Gene3D" id="3.30.420.10">
    <property type="entry name" value="Ribonuclease H-like superfamily/Ribonuclease H"/>
    <property type="match status" value="1"/>
</dbReference>
<dbReference type="PANTHER" id="PTHR48475:SF1">
    <property type="entry name" value="RNASE H TYPE-1 DOMAIN-CONTAINING PROTEIN"/>
    <property type="match status" value="1"/>
</dbReference>
<dbReference type="SUPFAM" id="SSF53098">
    <property type="entry name" value="Ribonuclease H-like"/>
    <property type="match status" value="1"/>
</dbReference>
<dbReference type="InterPro" id="IPR012337">
    <property type="entry name" value="RNaseH-like_sf"/>
</dbReference>
<dbReference type="AlphaFoldDB" id="A0A371EGF1"/>
<gene>
    <name evidence="2" type="ORF">CR513_56247</name>
</gene>
<dbReference type="PANTHER" id="PTHR48475">
    <property type="entry name" value="RIBONUCLEASE H"/>
    <property type="match status" value="1"/>
</dbReference>
<reference evidence="2" key="1">
    <citation type="submission" date="2018-05" db="EMBL/GenBank/DDBJ databases">
        <title>Draft genome of Mucuna pruriens seed.</title>
        <authorList>
            <person name="Nnadi N.E."/>
            <person name="Vos R."/>
            <person name="Hasami M.H."/>
            <person name="Devisetty U.K."/>
            <person name="Aguiy J.C."/>
        </authorList>
    </citation>
    <scope>NUCLEOTIDE SEQUENCE [LARGE SCALE GENOMIC DNA]</scope>
    <source>
        <strain evidence="2">JCA_2017</strain>
    </source>
</reference>
<keyword evidence="3" id="KW-1185">Reference proteome</keyword>
<dbReference type="Proteomes" id="UP000257109">
    <property type="component" value="Unassembled WGS sequence"/>
</dbReference>
<dbReference type="GO" id="GO:0004523">
    <property type="term" value="F:RNA-DNA hybrid ribonuclease activity"/>
    <property type="evidence" value="ECO:0007669"/>
    <property type="project" value="InterPro"/>
</dbReference>
<accession>A0A371EGF1</accession>
<proteinExistence type="predicted"/>
<name>A0A371EGF1_MUCPR</name>
<dbReference type="Pfam" id="PF13456">
    <property type="entry name" value="RVT_3"/>
    <property type="match status" value="1"/>
</dbReference>
<protein>
    <recommendedName>
        <fullName evidence="1">RNase H type-1 domain-containing protein</fullName>
    </recommendedName>
</protein>
<feature type="non-terminal residue" evidence="2">
    <location>
        <position position="1"/>
    </location>
</feature>
<dbReference type="EMBL" id="QJKJ01014053">
    <property type="protein sequence ID" value="RDX65113.1"/>
    <property type="molecule type" value="Genomic_DNA"/>
</dbReference>
<dbReference type="OrthoDB" id="1730907at2759"/>
<evidence type="ECO:0000313" key="2">
    <source>
        <dbReference type="EMBL" id="RDX65113.1"/>
    </source>
</evidence>
<comment type="caution">
    <text evidence="2">The sequence shown here is derived from an EMBL/GenBank/DDBJ whole genome shotgun (WGS) entry which is preliminary data.</text>
</comment>